<name>A0A8J2LJU0_9HEXA</name>
<sequence length="59" mass="6948">EGVKELVRMMEQMHMGQQGLLNILISCHSNPFLVTRADDSNMNFFFLLRATFLQWMRNS</sequence>
<keyword evidence="2" id="KW-1185">Reference proteome</keyword>
<proteinExistence type="predicted"/>
<organism evidence="1 2">
    <name type="scientific">Allacma fusca</name>
    <dbReference type="NCBI Taxonomy" id="39272"/>
    <lineage>
        <taxon>Eukaryota</taxon>
        <taxon>Metazoa</taxon>
        <taxon>Ecdysozoa</taxon>
        <taxon>Arthropoda</taxon>
        <taxon>Hexapoda</taxon>
        <taxon>Collembola</taxon>
        <taxon>Symphypleona</taxon>
        <taxon>Sminthuridae</taxon>
        <taxon>Allacma</taxon>
    </lineage>
</organism>
<feature type="non-terminal residue" evidence="1">
    <location>
        <position position="1"/>
    </location>
</feature>
<accession>A0A8J2LJU0</accession>
<protein>
    <submittedName>
        <fullName evidence="1">Uncharacterized protein</fullName>
    </submittedName>
</protein>
<gene>
    <name evidence="1" type="ORF">AFUS01_LOCUS34589</name>
</gene>
<reference evidence="1" key="1">
    <citation type="submission" date="2021-06" db="EMBL/GenBank/DDBJ databases">
        <authorList>
            <person name="Hodson N. C."/>
            <person name="Mongue J. A."/>
            <person name="Jaron S. K."/>
        </authorList>
    </citation>
    <scope>NUCLEOTIDE SEQUENCE</scope>
</reference>
<dbReference type="Proteomes" id="UP000708208">
    <property type="component" value="Unassembled WGS sequence"/>
</dbReference>
<evidence type="ECO:0000313" key="1">
    <source>
        <dbReference type="EMBL" id="CAG7824434.1"/>
    </source>
</evidence>
<dbReference type="EMBL" id="CAJVCH010532797">
    <property type="protein sequence ID" value="CAG7824434.1"/>
    <property type="molecule type" value="Genomic_DNA"/>
</dbReference>
<comment type="caution">
    <text evidence="1">The sequence shown here is derived from an EMBL/GenBank/DDBJ whole genome shotgun (WGS) entry which is preliminary data.</text>
</comment>
<evidence type="ECO:0000313" key="2">
    <source>
        <dbReference type="Proteomes" id="UP000708208"/>
    </source>
</evidence>
<dbReference type="AlphaFoldDB" id="A0A8J2LJU0"/>